<dbReference type="RefSeq" id="WP_227320901.1">
    <property type="nucleotide sequence ID" value="NZ_JAESVB010000003.1"/>
</dbReference>
<reference evidence="2" key="2">
    <citation type="submission" date="2021-01" db="EMBL/GenBank/DDBJ databases">
        <authorList>
            <person name="Mieszkin S."/>
            <person name="Pouder E."/>
            <person name="Alain K."/>
        </authorList>
    </citation>
    <scope>NUCLEOTIDE SEQUENCE</scope>
    <source>
        <strain evidence="2">HW T2.11</strain>
    </source>
</reference>
<reference evidence="2" key="1">
    <citation type="journal article" date="2021" name="Microorganisms">
        <title>Acidisoma silvae sp. nov. and Acidisomacellulosilytica sp. nov., Two Acidophilic Bacteria Isolated from Decaying Wood, Hydrolyzing Cellulose and Producing Poly-3-hydroxybutyrate.</title>
        <authorList>
            <person name="Mieszkin S."/>
            <person name="Pouder E."/>
            <person name="Uroz S."/>
            <person name="Simon-Colin C."/>
            <person name="Alain K."/>
        </authorList>
    </citation>
    <scope>NUCLEOTIDE SEQUENCE</scope>
    <source>
        <strain evidence="2">HW T2.11</strain>
    </source>
</reference>
<proteinExistence type="predicted"/>
<keyword evidence="3" id="KW-1185">Reference proteome</keyword>
<comment type="caution">
    <text evidence="2">The sequence shown here is derived from an EMBL/GenBank/DDBJ whole genome shotgun (WGS) entry which is preliminary data.</text>
</comment>
<dbReference type="Gene3D" id="3.30.2020.40">
    <property type="entry name" value="Uncharacterised protein PF10387, DUF2442"/>
    <property type="match status" value="1"/>
</dbReference>
<evidence type="ECO:0000256" key="1">
    <source>
        <dbReference type="SAM" id="MobiDB-lite"/>
    </source>
</evidence>
<dbReference type="EMBL" id="JAESVB010000003">
    <property type="protein sequence ID" value="MCB8875232.1"/>
    <property type="molecule type" value="Genomic_DNA"/>
</dbReference>
<dbReference type="Pfam" id="PF10387">
    <property type="entry name" value="DUF2442"/>
    <property type="match status" value="1"/>
</dbReference>
<evidence type="ECO:0000313" key="2">
    <source>
        <dbReference type="EMBL" id="MCB8875232.1"/>
    </source>
</evidence>
<name>A0A963YRH1_9PROT</name>
<feature type="region of interest" description="Disordered" evidence="1">
    <location>
        <begin position="108"/>
        <end position="143"/>
    </location>
</feature>
<sequence length="143" mass="15544">MAEMTTREFAAAVARGRKRQEGPLAETAHYDRERDRVIVRLSTGVELGIRPQDVEGLHEATAEDLSEIEIEALGLGLRWPRIDADLYLPALLEGILGSRRWMAQRLGAAGGEVRSARKASAARENGKKGGRPSAGKAKTRIAS</sequence>
<evidence type="ECO:0000313" key="3">
    <source>
        <dbReference type="Proteomes" id="UP000708298"/>
    </source>
</evidence>
<gene>
    <name evidence="2" type="ORF">ASILVAE211_08580</name>
</gene>
<dbReference type="InterPro" id="IPR018841">
    <property type="entry name" value="DUF2442"/>
</dbReference>
<organism evidence="2 3">
    <name type="scientific">Acidisoma silvae</name>
    <dbReference type="NCBI Taxonomy" id="2802396"/>
    <lineage>
        <taxon>Bacteria</taxon>
        <taxon>Pseudomonadati</taxon>
        <taxon>Pseudomonadota</taxon>
        <taxon>Alphaproteobacteria</taxon>
        <taxon>Acetobacterales</taxon>
        <taxon>Acidocellaceae</taxon>
        <taxon>Acidisoma</taxon>
    </lineage>
</organism>
<dbReference type="Proteomes" id="UP000708298">
    <property type="component" value="Unassembled WGS sequence"/>
</dbReference>
<protein>
    <submittedName>
        <fullName evidence="2">DUF2442 domain-containing protein</fullName>
    </submittedName>
</protein>
<dbReference type="AlphaFoldDB" id="A0A963YRH1"/>
<accession>A0A963YRH1</accession>